<keyword evidence="4 6" id="KW-0808">Transferase</keyword>
<dbReference type="CDD" id="cd11648">
    <property type="entry name" value="RsmI"/>
    <property type="match status" value="1"/>
</dbReference>
<evidence type="ECO:0000259" key="7">
    <source>
        <dbReference type="Pfam" id="PF00590"/>
    </source>
</evidence>
<dbReference type="FunFam" id="3.30.950.10:FF:000002">
    <property type="entry name" value="Ribosomal RNA small subunit methyltransferase I"/>
    <property type="match status" value="1"/>
</dbReference>
<keyword evidence="2 6" id="KW-0698">rRNA processing</keyword>
<evidence type="ECO:0000256" key="4">
    <source>
        <dbReference type="ARBA" id="ARBA00022679"/>
    </source>
</evidence>
<comment type="catalytic activity">
    <reaction evidence="6">
        <text>cytidine(1402) in 16S rRNA + S-adenosyl-L-methionine = 2'-O-methylcytidine(1402) in 16S rRNA + S-adenosyl-L-homocysteine + H(+)</text>
        <dbReference type="Rhea" id="RHEA:42924"/>
        <dbReference type="Rhea" id="RHEA-COMP:10285"/>
        <dbReference type="Rhea" id="RHEA-COMP:10286"/>
        <dbReference type="ChEBI" id="CHEBI:15378"/>
        <dbReference type="ChEBI" id="CHEBI:57856"/>
        <dbReference type="ChEBI" id="CHEBI:59789"/>
        <dbReference type="ChEBI" id="CHEBI:74495"/>
        <dbReference type="ChEBI" id="CHEBI:82748"/>
        <dbReference type="EC" id="2.1.1.198"/>
    </reaction>
</comment>
<dbReference type="OrthoDB" id="9809084at2"/>
<dbReference type="PANTHER" id="PTHR46111:SF1">
    <property type="entry name" value="RIBOSOMAL RNA SMALL SUBUNIT METHYLTRANSFERASE I"/>
    <property type="match status" value="1"/>
</dbReference>
<comment type="subcellular location">
    <subcellularLocation>
        <location evidence="6">Cytoplasm</location>
    </subcellularLocation>
</comment>
<dbReference type="Proteomes" id="UP000268829">
    <property type="component" value="Unassembled WGS sequence"/>
</dbReference>
<accession>A0A3M8AZX4</accession>
<dbReference type="Gene3D" id="3.40.1010.10">
    <property type="entry name" value="Cobalt-precorrin-4 Transmethylase, Domain 1"/>
    <property type="match status" value="1"/>
</dbReference>
<dbReference type="InterPro" id="IPR018063">
    <property type="entry name" value="SAM_MeTrfase_RsmI_CS"/>
</dbReference>
<comment type="function">
    <text evidence="6">Catalyzes the 2'-O-methylation of the ribose of cytidine 1402 (C1402) in 16S rRNA.</text>
</comment>
<keyword evidence="3 6" id="KW-0489">Methyltransferase</keyword>
<dbReference type="HAMAP" id="MF_01877">
    <property type="entry name" value="16SrRNA_methyltr_I"/>
    <property type="match status" value="1"/>
</dbReference>
<feature type="domain" description="Tetrapyrrole methylase" evidence="7">
    <location>
        <begin position="15"/>
        <end position="213"/>
    </location>
</feature>
<dbReference type="EMBL" id="RHHS01000030">
    <property type="protein sequence ID" value="RNB56185.1"/>
    <property type="molecule type" value="Genomic_DNA"/>
</dbReference>
<evidence type="ECO:0000256" key="1">
    <source>
        <dbReference type="ARBA" id="ARBA00022490"/>
    </source>
</evidence>
<dbReference type="SUPFAM" id="SSF53790">
    <property type="entry name" value="Tetrapyrrole methylase"/>
    <property type="match status" value="1"/>
</dbReference>
<protein>
    <recommendedName>
        <fullName evidence="6">Ribosomal RNA small subunit methyltransferase I</fullName>
        <ecNumber evidence="6">2.1.1.198</ecNumber>
    </recommendedName>
    <alternativeName>
        <fullName evidence="6">16S rRNA 2'-O-ribose C1402 methyltransferase</fullName>
    </alternativeName>
    <alternativeName>
        <fullName evidence="6">rRNA (cytidine-2'-O-)-methyltransferase RsmI</fullName>
    </alternativeName>
</protein>
<dbReference type="RefSeq" id="WP_122905215.1">
    <property type="nucleotide sequence ID" value="NZ_CP154342.1"/>
</dbReference>
<dbReference type="GO" id="GO:0070677">
    <property type="term" value="F:rRNA (cytosine-2'-O-)-methyltransferase activity"/>
    <property type="evidence" value="ECO:0007669"/>
    <property type="project" value="UniProtKB-UniRule"/>
</dbReference>
<dbReference type="AlphaFoldDB" id="A0A3M8AZX4"/>
<keyword evidence="5 6" id="KW-0949">S-adenosyl-L-methionine</keyword>
<organism evidence="8 9">
    <name type="scientific">Brevibacillus gelatini</name>
    <dbReference type="NCBI Taxonomy" id="1655277"/>
    <lineage>
        <taxon>Bacteria</taxon>
        <taxon>Bacillati</taxon>
        <taxon>Bacillota</taxon>
        <taxon>Bacilli</taxon>
        <taxon>Bacillales</taxon>
        <taxon>Paenibacillaceae</taxon>
        <taxon>Brevibacillus</taxon>
    </lineage>
</organism>
<dbReference type="FunFam" id="3.40.1010.10:FF:000002">
    <property type="entry name" value="Ribosomal RNA small subunit methyltransferase I"/>
    <property type="match status" value="1"/>
</dbReference>
<dbReference type="Gene3D" id="3.30.950.10">
    <property type="entry name" value="Methyltransferase, Cobalt-precorrin-4 Transmethylase, Domain 2"/>
    <property type="match status" value="1"/>
</dbReference>
<dbReference type="PANTHER" id="PTHR46111">
    <property type="entry name" value="RIBOSOMAL RNA SMALL SUBUNIT METHYLTRANSFERASE I"/>
    <property type="match status" value="1"/>
</dbReference>
<name>A0A3M8AZX4_9BACL</name>
<dbReference type="NCBIfam" id="TIGR00096">
    <property type="entry name" value="16S rRNA (cytidine(1402)-2'-O)-methyltransferase"/>
    <property type="match status" value="1"/>
</dbReference>
<evidence type="ECO:0000256" key="6">
    <source>
        <dbReference type="HAMAP-Rule" id="MF_01877"/>
    </source>
</evidence>
<sequence>MNIQRSFAQEETGVLYLVATPIGNLDDMTVRCLETLRAVDVIACEDTRQTRKLLNHFQIEKRTVSYHEHNKEASGQGLLQWLAEGKRIALVSDAGLPAISDPGADLVRDAVAAGYPVVPVPGANAGLTALIASGLPTDRFVFCGFIHRENKERREELERLKRYPETLIFYEAPHRIEKTIAAMREMWGNRRAVLARELTKRYEEFVRGTFEELLEWLGSGEVRGEFCLIVEGYTGTTAGEADEETVWWQQLSVVQHVDHYCEQGLSKKEAIRQTADDRGVPKRDVYNEYHRDQEIE</sequence>
<comment type="caution">
    <text evidence="8">The sequence shown here is derived from an EMBL/GenBank/DDBJ whole genome shotgun (WGS) entry which is preliminary data.</text>
</comment>
<dbReference type="InterPro" id="IPR035996">
    <property type="entry name" value="4pyrrol_Methylase_sf"/>
</dbReference>
<dbReference type="InterPro" id="IPR008189">
    <property type="entry name" value="rRNA_ssu_MeTfrase_I"/>
</dbReference>
<evidence type="ECO:0000313" key="9">
    <source>
        <dbReference type="Proteomes" id="UP000268829"/>
    </source>
</evidence>
<dbReference type="EC" id="2.1.1.198" evidence="6"/>
<dbReference type="InterPro" id="IPR000878">
    <property type="entry name" value="4pyrrol_Mease"/>
</dbReference>
<dbReference type="InterPro" id="IPR014777">
    <property type="entry name" value="4pyrrole_Mease_sub1"/>
</dbReference>
<dbReference type="GO" id="GO:0005737">
    <property type="term" value="C:cytoplasm"/>
    <property type="evidence" value="ECO:0007669"/>
    <property type="project" value="UniProtKB-SubCell"/>
</dbReference>
<evidence type="ECO:0000313" key="8">
    <source>
        <dbReference type="EMBL" id="RNB56185.1"/>
    </source>
</evidence>
<evidence type="ECO:0000256" key="2">
    <source>
        <dbReference type="ARBA" id="ARBA00022552"/>
    </source>
</evidence>
<proteinExistence type="inferred from homology"/>
<dbReference type="InterPro" id="IPR014776">
    <property type="entry name" value="4pyrrole_Mease_sub2"/>
</dbReference>
<dbReference type="PIRSF" id="PIRSF005917">
    <property type="entry name" value="MTase_YraL"/>
    <property type="match status" value="1"/>
</dbReference>
<keyword evidence="1 6" id="KW-0963">Cytoplasm</keyword>
<comment type="similarity">
    <text evidence="6">Belongs to the methyltransferase superfamily. RsmI family.</text>
</comment>
<evidence type="ECO:0000256" key="3">
    <source>
        <dbReference type="ARBA" id="ARBA00022603"/>
    </source>
</evidence>
<keyword evidence="9" id="KW-1185">Reference proteome</keyword>
<gene>
    <name evidence="6 8" type="primary">rsmI</name>
    <name evidence="8" type="ORF">EDM57_13235</name>
</gene>
<dbReference type="PROSITE" id="PS01296">
    <property type="entry name" value="RSMI"/>
    <property type="match status" value="1"/>
</dbReference>
<dbReference type="Pfam" id="PF00590">
    <property type="entry name" value="TP_methylase"/>
    <property type="match status" value="1"/>
</dbReference>
<evidence type="ECO:0000256" key="5">
    <source>
        <dbReference type="ARBA" id="ARBA00022691"/>
    </source>
</evidence>
<reference evidence="8 9" key="1">
    <citation type="submission" date="2018-10" db="EMBL/GenBank/DDBJ databases">
        <title>Phylogenomics of Brevibacillus.</title>
        <authorList>
            <person name="Dunlap C."/>
        </authorList>
    </citation>
    <scope>NUCLEOTIDE SEQUENCE [LARGE SCALE GENOMIC DNA]</scope>
    <source>
        <strain evidence="8 9">DSM 100115</strain>
    </source>
</reference>